<dbReference type="OrthoDB" id="9806180at2"/>
<dbReference type="PATRIC" id="fig|1265313.6.peg.2260"/>
<evidence type="ECO:0000256" key="2">
    <source>
        <dbReference type="ARBA" id="ARBA00022801"/>
    </source>
</evidence>
<keyword evidence="6" id="KW-1185">Reference proteome</keyword>
<dbReference type="STRING" id="1265313.HRUBRA_02289"/>
<proteinExistence type="inferred from homology"/>
<protein>
    <submittedName>
        <fullName evidence="5">Esterase/lipase</fullName>
    </submittedName>
</protein>
<evidence type="ECO:0000313" key="6">
    <source>
        <dbReference type="Proteomes" id="UP000029640"/>
    </source>
</evidence>
<organism evidence="5 6">
    <name type="scientific">Pseudohaliea rubra DSM 19751</name>
    <dbReference type="NCBI Taxonomy" id="1265313"/>
    <lineage>
        <taxon>Bacteria</taxon>
        <taxon>Pseudomonadati</taxon>
        <taxon>Pseudomonadota</taxon>
        <taxon>Gammaproteobacteria</taxon>
        <taxon>Cellvibrionales</taxon>
        <taxon>Halieaceae</taxon>
        <taxon>Pseudohaliea</taxon>
    </lineage>
</organism>
<accession>A0A095VNM4</accession>
<sequence>MLQALKVAALRRYYRFETWRAWRGSNVHAEPGAVALPTSEGTVHGHLYRGGEHAGERPVICWFHGGGWVIGDLQTHHPFCSALATATGCHVVSIDYRLAPEHPYPAALDDCSAAVRWLRRHLADLGPSNGRLIIAGDSAGGNLAAGCALDRATGGAGEGLAPVAGVLLIYPVTDHYTAGYESYTARADSQRLTASLMRWFWDTYLAGADPASALPAQPLRADNLSELPPTLVITCDRDPLRDEGVALAERATAAGVRITHHHYDGAEHGFACGMGMTPEVEQVLQQISSWRHSLAG</sequence>
<feature type="domain" description="Alpha/beta hydrolase fold-3" evidence="4">
    <location>
        <begin position="61"/>
        <end position="271"/>
    </location>
</feature>
<dbReference type="AlphaFoldDB" id="A0A095VNM4"/>
<dbReference type="eggNOG" id="COG0657">
    <property type="taxonomic scope" value="Bacteria"/>
</dbReference>
<gene>
    <name evidence="5" type="ORF">HRUBRA_02289</name>
</gene>
<evidence type="ECO:0000256" key="1">
    <source>
        <dbReference type="ARBA" id="ARBA00010515"/>
    </source>
</evidence>
<feature type="active site" evidence="3">
    <location>
        <position position="138"/>
    </location>
</feature>
<dbReference type="Gene3D" id="3.40.50.1820">
    <property type="entry name" value="alpha/beta hydrolase"/>
    <property type="match status" value="1"/>
</dbReference>
<dbReference type="HOGENOM" id="CLU_012494_6_4_6"/>
<dbReference type="SUPFAM" id="SSF53474">
    <property type="entry name" value="alpha/beta-Hydrolases"/>
    <property type="match status" value="1"/>
</dbReference>
<dbReference type="PROSITE" id="PS01174">
    <property type="entry name" value="LIPASE_GDXG_SER"/>
    <property type="match status" value="1"/>
</dbReference>
<evidence type="ECO:0000313" key="5">
    <source>
        <dbReference type="EMBL" id="KGE03057.1"/>
    </source>
</evidence>
<dbReference type="PANTHER" id="PTHR48081:SF8">
    <property type="entry name" value="ALPHA_BETA HYDROLASE FOLD-3 DOMAIN-CONTAINING PROTEIN-RELATED"/>
    <property type="match status" value="1"/>
</dbReference>
<name>A0A095VNM4_9GAMM</name>
<dbReference type="PANTHER" id="PTHR48081">
    <property type="entry name" value="AB HYDROLASE SUPERFAMILY PROTEIN C4A8.06C"/>
    <property type="match status" value="1"/>
</dbReference>
<dbReference type="InterPro" id="IPR013094">
    <property type="entry name" value="AB_hydrolase_3"/>
</dbReference>
<comment type="caution">
    <text evidence="5">The sequence shown here is derived from an EMBL/GenBank/DDBJ whole genome shotgun (WGS) entry which is preliminary data.</text>
</comment>
<keyword evidence="2" id="KW-0378">Hydrolase</keyword>
<dbReference type="EMBL" id="AUVB01000070">
    <property type="protein sequence ID" value="KGE03057.1"/>
    <property type="molecule type" value="Genomic_DNA"/>
</dbReference>
<comment type="similarity">
    <text evidence="1">Belongs to the 'GDXG' lipolytic enzyme family.</text>
</comment>
<evidence type="ECO:0000259" key="4">
    <source>
        <dbReference type="Pfam" id="PF07859"/>
    </source>
</evidence>
<dbReference type="InterPro" id="IPR050300">
    <property type="entry name" value="GDXG_lipolytic_enzyme"/>
</dbReference>
<dbReference type="RefSeq" id="WP_035514648.1">
    <property type="nucleotide sequence ID" value="NZ_KN234750.1"/>
</dbReference>
<dbReference type="GO" id="GO:0016787">
    <property type="term" value="F:hydrolase activity"/>
    <property type="evidence" value="ECO:0007669"/>
    <property type="project" value="UniProtKB-KW"/>
</dbReference>
<dbReference type="Proteomes" id="UP000029640">
    <property type="component" value="Unassembled WGS sequence"/>
</dbReference>
<evidence type="ECO:0000256" key="3">
    <source>
        <dbReference type="PROSITE-ProRule" id="PRU10038"/>
    </source>
</evidence>
<dbReference type="Pfam" id="PF07859">
    <property type="entry name" value="Abhydrolase_3"/>
    <property type="match status" value="1"/>
</dbReference>
<reference evidence="5 6" key="1">
    <citation type="journal article" date="2014" name="Genome Announc.">
        <title>Genome Sequence of Gammaproteobacterial Pseudohaliea rubra Type Strain DSM 19751, Isolated from Coastal Seawater of the Mediterranean Sea.</title>
        <authorList>
            <person name="Spring S."/>
            <person name="Fiebig A."/>
            <person name="Riedel T."/>
            <person name="Goker M."/>
            <person name="Klenk H.P."/>
        </authorList>
    </citation>
    <scope>NUCLEOTIDE SEQUENCE [LARGE SCALE GENOMIC DNA]</scope>
    <source>
        <strain evidence="5 6">DSM 19751</strain>
    </source>
</reference>
<dbReference type="InterPro" id="IPR033140">
    <property type="entry name" value="Lipase_GDXG_put_SER_AS"/>
</dbReference>
<dbReference type="InterPro" id="IPR029058">
    <property type="entry name" value="AB_hydrolase_fold"/>
</dbReference>